<feature type="region of interest" description="Disordered" evidence="1">
    <location>
        <begin position="1"/>
        <end position="27"/>
    </location>
</feature>
<protein>
    <recommendedName>
        <fullName evidence="2">VWFA domain-containing protein</fullName>
    </recommendedName>
</protein>
<dbReference type="SUPFAM" id="SSF53300">
    <property type="entry name" value="vWA-like"/>
    <property type="match status" value="1"/>
</dbReference>
<proteinExistence type="evidence at transcript level"/>
<dbReference type="Pfam" id="PF00092">
    <property type="entry name" value="VWA"/>
    <property type="match status" value="1"/>
</dbReference>
<dbReference type="PANTHER" id="PTHR10579:SF43">
    <property type="entry name" value="ZINC FINGER (C3HC4-TYPE RING FINGER) FAMILY PROTEIN"/>
    <property type="match status" value="1"/>
</dbReference>
<dbReference type="InterPro" id="IPR002035">
    <property type="entry name" value="VWF_A"/>
</dbReference>
<feature type="non-terminal residue" evidence="3">
    <location>
        <position position="1"/>
    </location>
</feature>
<feature type="domain" description="VWFA" evidence="2">
    <location>
        <begin position="90"/>
        <end position="272"/>
    </location>
</feature>
<evidence type="ECO:0000259" key="2">
    <source>
        <dbReference type="PROSITE" id="PS50234"/>
    </source>
</evidence>
<accession>Q9U7P4</accession>
<evidence type="ECO:0000313" key="3">
    <source>
        <dbReference type="EMBL" id="AAF13350.1"/>
    </source>
</evidence>
<dbReference type="AlphaFoldDB" id="Q9U7P4"/>
<dbReference type="PROSITE" id="PS50234">
    <property type="entry name" value="VWFA"/>
    <property type="match status" value="1"/>
</dbReference>
<dbReference type="EMBL" id="AF121336">
    <property type="protein sequence ID" value="AAF13350.1"/>
    <property type="molecule type" value="mRNA"/>
</dbReference>
<dbReference type="InterPro" id="IPR036465">
    <property type="entry name" value="vWFA_dom_sf"/>
</dbReference>
<name>Q9U7P4_9CILI</name>
<dbReference type="CDD" id="cd01466">
    <property type="entry name" value="vWA_C3HC4_type"/>
    <property type="match status" value="1"/>
</dbReference>
<reference evidence="3" key="1">
    <citation type="journal article" date="1999" name="Mol. Gen. Genet.">
        <title>Cell type-specific gene expression in the cell cycle of the dimorphic ciliate Eufolliculina uhligi.</title>
        <authorList>
            <person name="Markmann-Mulisch U."/>
            <person name="Reiss B."/>
            <person name="Mulisch M."/>
        </authorList>
    </citation>
    <scope>NUCLEOTIDE SEQUENCE</scope>
</reference>
<organism evidence="3">
    <name type="scientific">Eufolliculina uhligi</name>
    <dbReference type="NCBI Taxonomy" id="46026"/>
    <lineage>
        <taxon>Eukaryota</taxon>
        <taxon>Sar</taxon>
        <taxon>Alveolata</taxon>
        <taxon>Ciliophora</taxon>
        <taxon>Postciliodesmatophora</taxon>
        <taxon>Heterotrichea</taxon>
        <taxon>Heterotrichida</taxon>
        <taxon>Folliculinidae</taxon>
        <taxon>Eufolliculina</taxon>
    </lineage>
</organism>
<evidence type="ECO:0000256" key="1">
    <source>
        <dbReference type="SAM" id="MobiDB-lite"/>
    </source>
</evidence>
<dbReference type="InterPro" id="IPR051266">
    <property type="entry name" value="CLCR"/>
</dbReference>
<dbReference type="Gene3D" id="3.40.50.410">
    <property type="entry name" value="von Willebrand factor, type A domain"/>
    <property type="match status" value="1"/>
</dbReference>
<dbReference type="SMART" id="SM00327">
    <property type="entry name" value="VWA"/>
    <property type="match status" value="1"/>
</dbReference>
<sequence>KSKQRHSNPESFGSIQSGAGDFADDDPIQIIRGQEESKGEPTVGAVDIAAYGVFAFNYLQLSPEKAQEIPCTINLESPAQTSEASRSGVDIVCVIDVSGSMQGEKIQLVQTTLNFMVERLSPADRICLISFSNDATKISRLVQMSPKGKKQLKSMIPRLVASGGTNIVGGLEYGLQALRQRRTINQLSSIILLSDGQDNNGTTVLQRAKATMDSIVIRDDYSVHTFGYGHGHDSTLLNALAEPKNGAFYYVKDEETIATAFANCLGELMSVVADQIEVKLMTQPTEIPFSLSKVYSNSGDTVFTLPPLMSGDKKEAVFLVQFDPTTQRVESGHRIQPICFKLKYRIVSNGNIVEQEYPIWLRVENPEYEEEIVIDSDVLVNFYRMKAADIMKQASKLADRNQFEAAKELLTSGNKELLDSVVASHEIVQALAADLLRSINEYQNAHVWHNEGGKHQMKTRFRNHVDKRGMEMDYYQNSMQKCLAIEAKFAIKKR</sequence>
<dbReference type="PANTHER" id="PTHR10579">
    <property type="entry name" value="CALCIUM-ACTIVATED CHLORIDE CHANNEL REGULATOR"/>
    <property type="match status" value="1"/>
</dbReference>